<comment type="caution">
    <text evidence="1">The sequence shown here is derived from an EMBL/GenBank/DDBJ whole genome shotgun (WGS) entry which is preliminary data.</text>
</comment>
<protein>
    <submittedName>
        <fullName evidence="1">Uncharacterized protein</fullName>
    </submittedName>
</protein>
<reference evidence="1" key="1">
    <citation type="journal article" date="2023" name="G3 (Bethesda)">
        <title>Whole genome assemblies of Zophobas morio and Tenebrio molitor.</title>
        <authorList>
            <person name="Kaur S."/>
            <person name="Stinson S.A."/>
            <person name="diCenzo G.C."/>
        </authorList>
    </citation>
    <scope>NUCLEOTIDE SEQUENCE</scope>
    <source>
        <strain evidence="1">QUZm001</strain>
    </source>
</reference>
<organism evidence="1 2">
    <name type="scientific">Zophobas morio</name>
    <dbReference type="NCBI Taxonomy" id="2755281"/>
    <lineage>
        <taxon>Eukaryota</taxon>
        <taxon>Metazoa</taxon>
        <taxon>Ecdysozoa</taxon>
        <taxon>Arthropoda</taxon>
        <taxon>Hexapoda</taxon>
        <taxon>Insecta</taxon>
        <taxon>Pterygota</taxon>
        <taxon>Neoptera</taxon>
        <taxon>Endopterygota</taxon>
        <taxon>Coleoptera</taxon>
        <taxon>Polyphaga</taxon>
        <taxon>Cucujiformia</taxon>
        <taxon>Tenebrionidae</taxon>
        <taxon>Zophobas</taxon>
    </lineage>
</organism>
<dbReference type="AlphaFoldDB" id="A0AA38HI77"/>
<accession>A0AA38HI77</accession>
<dbReference type="Proteomes" id="UP001168821">
    <property type="component" value="Unassembled WGS sequence"/>
</dbReference>
<name>A0AA38HI77_9CUCU</name>
<gene>
    <name evidence="1" type="ORF">Zmor_004456</name>
</gene>
<evidence type="ECO:0000313" key="1">
    <source>
        <dbReference type="EMBL" id="KAJ3622609.1"/>
    </source>
</evidence>
<sequence>MKSLAAAICRDEAMCATKHVGKEATFGGWKGTCDPGFAGGDNDLPYWLSFNVNKMFLVAANFIDVHVVESPWKDDECSAGRVRGECGQVFLGRGGLYSCAKRRYSGDADVYSSQKSFERFLSKYLKVVHT</sequence>
<evidence type="ECO:0000313" key="2">
    <source>
        <dbReference type="Proteomes" id="UP001168821"/>
    </source>
</evidence>
<proteinExistence type="predicted"/>
<keyword evidence="2" id="KW-1185">Reference proteome</keyword>
<dbReference type="EMBL" id="JALNTZ010001830">
    <property type="protein sequence ID" value="KAJ3622609.1"/>
    <property type="molecule type" value="Genomic_DNA"/>
</dbReference>